<feature type="transmembrane region" description="Helical" evidence="6">
    <location>
        <begin position="26"/>
        <end position="50"/>
    </location>
</feature>
<proteinExistence type="predicted"/>
<gene>
    <name evidence="7" type="ORF">Bca52824_094508</name>
</gene>
<keyword evidence="6" id="KW-0812">Transmembrane</keyword>
<sequence length="612" mass="71072">MKKPKITAFIKALNVRMKKEPITLRYIHILGTVVFFTSISSLVILLALYLNQRLQTSLFLQNDHLSSNPLTYPTLSPAPPPHGSDMADEELMRRAAMAPREAVMNETHPKVAFMFLTRWNLPLSPLWEIFFKGHEDFYSIYVHTSPEFTEEPPESSVFYKKRIPSKTSLSHALLKPSNSRFVLLSETCILSLTSPQSTLTSWAPLALSSAHSTTQGPWAEAVTTPKCCHTCLSDWRKGNQWFELSRTVAAEIISDDRYYNVFKDHCRPPCYIDEHYIPTLVNKICPEMNSNRTVTWVDWSRGGSHPARFVRKDIQVGFLDRIRFGSNCSYEGEVTNLCFLFARKKKSNQSVRHQQQHPGELRKQQHRDARLIEESEKMVEELQQQMSYTGRKYLEKQCQVEAGKLQIGLWMELYGDLIYRNSELDRKKMELEKLTFTHGAYRDKKAVLYFSFGREPEVNIHLTIMYNYRTKITGCCMHEARSMVGERHLLDMANTNKYSSSGSSHKKLDQQVTFVSLLNHFVDRKKLAELDIEREQLFLNAPIKGSVWNSLPSTMALRKQIQSLEPSKERRVKKISERRKEIDSNKRELRKAENEIKIIIYMILFDHNSFVI</sequence>
<evidence type="ECO:0000256" key="3">
    <source>
        <dbReference type="ARBA" id="ARBA00022679"/>
    </source>
</evidence>
<protein>
    <submittedName>
        <fullName evidence="7">Uncharacterized protein</fullName>
    </submittedName>
</protein>
<dbReference type="EMBL" id="JAAMPC010000168">
    <property type="protein sequence ID" value="KAG2243641.1"/>
    <property type="molecule type" value="Genomic_DNA"/>
</dbReference>
<dbReference type="InterPro" id="IPR044174">
    <property type="entry name" value="BC10-like"/>
</dbReference>
<keyword evidence="2" id="KW-0328">Glycosyltransferase</keyword>
<evidence type="ECO:0000256" key="2">
    <source>
        <dbReference type="ARBA" id="ARBA00022676"/>
    </source>
</evidence>
<evidence type="ECO:0000256" key="4">
    <source>
        <dbReference type="ARBA" id="ARBA00023136"/>
    </source>
</evidence>
<dbReference type="GO" id="GO:0016757">
    <property type="term" value="F:glycosyltransferase activity"/>
    <property type="evidence" value="ECO:0007669"/>
    <property type="project" value="UniProtKB-KW"/>
</dbReference>
<dbReference type="GO" id="GO:0016020">
    <property type="term" value="C:membrane"/>
    <property type="evidence" value="ECO:0007669"/>
    <property type="project" value="UniProtKB-SubCell"/>
</dbReference>
<keyword evidence="6" id="KW-1133">Transmembrane helix</keyword>
<evidence type="ECO:0000256" key="5">
    <source>
        <dbReference type="ARBA" id="ARBA00023180"/>
    </source>
</evidence>
<keyword evidence="8" id="KW-1185">Reference proteome</keyword>
<dbReference type="AlphaFoldDB" id="A0A8X7P1Z2"/>
<name>A0A8X7P1Z2_BRACI</name>
<evidence type="ECO:0000313" key="8">
    <source>
        <dbReference type="Proteomes" id="UP000886595"/>
    </source>
</evidence>
<dbReference type="Pfam" id="PF02485">
    <property type="entry name" value="Branch"/>
    <property type="match status" value="1"/>
</dbReference>
<reference evidence="7 8" key="1">
    <citation type="submission" date="2020-02" db="EMBL/GenBank/DDBJ databases">
        <authorList>
            <person name="Ma Q."/>
            <person name="Huang Y."/>
            <person name="Song X."/>
            <person name="Pei D."/>
        </authorList>
    </citation>
    <scope>NUCLEOTIDE SEQUENCE [LARGE SCALE GENOMIC DNA]</scope>
    <source>
        <strain evidence="7">Sxm20200214</strain>
        <tissue evidence="7">Leaf</tissue>
    </source>
</reference>
<dbReference type="PANTHER" id="PTHR31042">
    <property type="entry name" value="CORE-2/I-BRANCHING BETA-1,6-N-ACETYLGLUCOSAMINYLTRANSFERASE FAMILY PROTEIN-RELATED"/>
    <property type="match status" value="1"/>
</dbReference>
<evidence type="ECO:0000313" key="7">
    <source>
        <dbReference type="EMBL" id="KAG2243641.1"/>
    </source>
</evidence>
<keyword evidence="5" id="KW-0325">Glycoprotein</keyword>
<evidence type="ECO:0000256" key="6">
    <source>
        <dbReference type="SAM" id="Phobius"/>
    </source>
</evidence>
<keyword evidence="4 6" id="KW-0472">Membrane</keyword>
<dbReference type="OrthoDB" id="191334at2759"/>
<evidence type="ECO:0000256" key="1">
    <source>
        <dbReference type="ARBA" id="ARBA00004606"/>
    </source>
</evidence>
<dbReference type="Proteomes" id="UP000886595">
    <property type="component" value="Unassembled WGS sequence"/>
</dbReference>
<comment type="subcellular location">
    <subcellularLocation>
        <location evidence="1">Membrane</location>
        <topology evidence="1">Single-pass type II membrane protein</topology>
    </subcellularLocation>
</comment>
<comment type="caution">
    <text evidence="7">The sequence shown here is derived from an EMBL/GenBank/DDBJ whole genome shotgun (WGS) entry which is preliminary data.</text>
</comment>
<accession>A0A8X7P1Z2</accession>
<dbReference type="InterPro" id="IPR003406">
    <property type="entry name" value="Glyco_trans_14"/>
</dbReference>
<dbReference type="PANTHER" id="PTHR31042:SF91">
    <property type="entry name" value="CORE-2_I-BRANCHING BETA-1,6-N-ACETYLGLUCOSAMINYLTRANSFERASE FAMILY PROTEIN"/>
    <property type="match status" value="1"/>
</dbReference>
<keyword evidence="3" id="KW-0808">Transferase</keyword>
<organism evidence="7 8">
    <name type="scientific">Brassica carinata</name>
    <name type="common">Ethiopian mustard</name>
    <name type="synonym">Abyssinian cabbage</name>
    <dbReference type="NCBI Taxonomy" id="52824"/>
    <lineage>
        <taxon>Eukaryota</taxon>
        <taxon>Viridiplantae</taxon>
        <taxon>Streptophyta</taxon>
        <taxon>Embryophyta</taxon>
        <taxon>Tracheophyta</taxon>
        <taxon>Spermatophyta</taxon>
        <taxon>Magnoliopsida</taxon>
        <taxon>eudicotyledons</taxon>
        <taxon>Gunneridae</taxon>
        <taxon>Pentapetalae</taxon>
        <taxon>rosids</taxon>
        <taxon>malvids</taxon>
        <taxon>Brassicales</taxon>
        <taxon>Brassicaceae</taxon>
        <taxon>Brassiceae</taxon>
        <taxon>Brassica</taxon>
    </lineage>
</organism>